<keyword evidence="2" id="KW-1185">Reference proteome</keyword>
<feature type="non-terminal residue" evidence="1">
    <location>
        <position position="1"/>
    </location>
</feature>
<accession>A0A0C9YM72</accession>
<evidence type="ECO:0000313" key="2">
    <source>
        <dbReference type="Proteomes" id="UP000054018"/>
    </source>
</evidence>
<proteinExistence type="predicted"/>
<dbReference type="HOGENOM" id="CLU_3038046_0_0_1"/>
<reference evidence="2" key="2">
    <citation type="submission" date="2015-01" db="EMBL/GenBank/DDBJ databases">
        <title>Evolutionary Origins and Diversification of the Mycorrhizal Mutualists.</title>
        <authorList>
            <consortium name="DOE Joint Genome Institute"/>
            <consortium name="Mycorrhizal Genomics Consortium"/>
            <person name="Kohler A."/>
            <person name="Kuo A."/>
            <person name="Nagy L.G."/>
            <person name="Floudas D."/>
            <person name="Copeland A."/>
            <person name="Barry K.W."/>
            <person name="Cichocki N."/>
            <person name="Veneault-Fourrey C."/>
            <person name="LaButti K."/>
            <person name="Lindquist E.A."/>
            <person name="Lipzen A."/>
            <person name="Lundell T."/>
            <person name="Morin E."/>
            <person name="Murat C."/>
            <person name="Riley R."/>
            <person name="Ohm R."/>
            <person name="Sun H."/>
            <person name="Tunlid A."/>
            <person name="Henrissat B."/>
            <person name="Grigoriev I.V."/>
            <person name="Hibbett D.S."/>
            <person name="Martin F."/>
        </authorList>
    </citation>
    <scope>NUCLEOTIDE SEQUENCE [LARGE SCALE GENOMIC DNA]</scope>
    <source>
        <strain evidence="2">441</strain>
    </source>
</reference>
<sequence>MPGVTETHAGFCSAQSPALRTPFPLHNSSPAIEVRATIKSNGPSVVHGTFPAYHD</sequence>
<name>A0A0C9YM72_9AGAM</name>
<evidence type="ECO:0000313" key="1">
    <source>
        <dbReference type="EMBL" id="KIK26085.1"/>
    </source>
</evidence>
<dbReference type="AlphaFoldDB" id="A0A0C9YM72"/>
<reference evidence="1 2" key="1">
    <citation type="submission" date="2014-04" db="EMBL/GenBank/DDBJ databases">
        <authorList>
            <consortium name="DOE Joint Genome Institute"/>
            <person name="Kuo A."/>
            <person name="Kohler A."/>
            <person name="Costa M.D."/>
            <person name="Nagy L.G."/>
            <person name="Floudas D."/>
            <person name="Copeland A."/>
            <person name="Barry K.W."/>
            <person name="Cichocki N."/>
            <person name="Veneault-Fourrey C."/>
            <person name="LaButti K."/>
            <person name="Lindquist E.A."/>
            <person name="Lipzen A."/>
            <person name="Lundell T."/>
            <person name="Morin E."/>
            <person name="Murat C."/>
            <person name="Sun H."/>
            <person name="Tunlid A."/>
            <person name="Henrissat B."/>
            <person name="Grigoriev I.V."/>
            <person name="Hibbett D.S."/>
            <person name="Martin F."/>
            <person name="Nordberg H.P."/>
            <person name="Cantor M.N."/>
            <person name="Hua S.X."/>
        </authorList>
    </citation>
    <scope>NUCLEOTIDE SEQUENCE [LARGE SCALE GENOMIC DNA]</scope>
    <source>
        <strain evidence="1 2">441</strain>
    </source>
</reference>
<gene>
    <name evidence="1" type="ORF">PISMIDRAFT_676650</name>
</gene>
<dbReference type="Proteomes" id="UP000054018">
    <property type="component" value="Unassembled WGS sequence"/>
</dbReference>
<dbReference type="EMBL" id="KN833704">
    <property type="protein sequence ID" value="KIK26085.1"/>
    <property type="molecule type" value="Genomic_DNA"/>
</dbReference>
<protein>
    <submittedName>
        <fullName evidence="1">Uncharacterized protein</fullName>
    </submittedName>
</protein>
<organism evidence="1 2">
    <name type="scientific">Pisolithus microcarpus 441</name>
    <dbReference type="NCBI Taxonomy" id="765257"/>
    <lineage>
        <taxon>Eukaryota</taxon>
        <taxon>Fungi</taxon>
        <taxon>Dikarya</taxon>
        <taxon>Basidiomycota</taxon>
        <taxon>Agaricomycotina</taxon>
        <taxon>Agaricomycetes</taxon>
        <taxon>Agaricomycetidae</taxon>
        <taxon>Boletales</taxon>
        <taxon>Sclerodermatineae</taxon>
        <taxon>Pisolithaceae</taxon>
        <taxon>Pisolithus</taxon>
    </lineage>
</organism>